<name>K1S4E3_9ZZZZ</name>
<keyword evidence="4" id="KW-0133">Cell shape</keyword>
<evidence type="ECO:0000256" key="5">
    <source>
        <dbReference type="ARBA" id="ARBA00022984"/>
    </source>
</evidence>
<comment type="caution">
    <text evidence="9">The sequence shown here is derived from an EMBL/GenBank/DDBJ whole genome shotgun (WGS) entry which is preliminary data.</text>
</comment>
<protein>
    <submittedName>
        <fullName evidence="9">Protein containing Peptidase S11, D-alanyl-D-alanine carboxypeptidase A domain protein</fullName>
        <ecNumber evidence="9">3.4.-.-</ecNumber>
    </submittedName>
</protein>
<evidence type="ECO:0000313" key="9">
    <source>
        <dbReference type="EMBL" id="EKC50314.1"/>
    </source>
</evidence>
<keyword evidence="3 9" id="KW-0378">Hydrolase</keyword>
<sequence length="228" mass="24894">DPVDTIDAQPIDVAMGGKREYKVYHIEAHKNNITLPTNPGLDPNKNQTNVDLTMKIGGKVWVDGSVGKEDKYDGKYGDGDTPMSNVKVSLYEIPKIPTPGTKPKPTLPPTTDTDEPKKPTISAPRFLVYNRKTGETLWGKGENTQCAVASITKMVTALVVAERMNLNDVVTVNRTAVGEYLRTSTWSPELQIVGLEEGDKVTVRDLLRAVLVYSGCDAAEALAEYYPG</sequence>
<dbReference type="SUPFAM" id="SSF56601">
    <property type="entry name" value="beta-lactamase/transpeptidase-like"/>
    <property type="match status" value="1"/>
</dbReference>
<dbReference type="GO" id="GO:0071555">
    <property type="term" value="P:cell wall organization"/>
    <property type="evidence" value="ECO:0007669"/>
    <property type="project" value="UniProtKB-KW"/>
</dbReference>
<keyword evidence="6" id="KW-0961">Cell wall biogenesis/degradation</keyword>
<dbReference type="InterPro" id="IPR001967">
    <property type="entry name" value="Peptidase_S11_N"/>
</dbReference>
<keyword evidence="9" id="KW-0121">Carboxypeptidase</keyword>
<feature type="non-terminal residue" evidence="9">
    <location>
        <position position="228"/>
    </location>
</feature>
<dbReference type="AlphaFoldDB" id="K1S4E3"/>
<comment type="similarity">
    <text evidence="1">Belongs to the peptidase S11 family.</text>
</comment>
<keyword evidence="5" id="KW-0573">Peptidoglycan synthesis</keyword>
<accession>K1S4E3</accession>
<dbReference type="EMBL" id="AJWY01012303">
    <property type="protein sequence ID" value="EKC50314.1"/>
    <property type="molecule type" value="Genomic_DNA"/>
</dbReference>
<dbReference type="GO" id="GO:0006508">
    <property type="term" value="P:proteolysis"/>
    <property type="evidence" value="ECO:0007669"/>
    <property type="project" value="InterPro"/>
</dbReference>
<feature type="non-terminal residue" evidence="9">
    <location>
        <position position="1"/>
    </location>
</feature>
<dbReference type="GO" id="GO:0009252">
    <property type="term" value="P:peptidoglycan biosynthetic process"/>
    <property type="evidence" value="ECO:0007669"/>
    <property type="project" value="UniProtKB-KW"/>
</dbReference>
<evidence type="ECO:0000256" key="4">
    <source>
        <dbReference type="ARBA" id="ARBA00022960"/>
    </source>
</evidence>
<evidence type="ECO:0000256" key="7">
    <source>
        <dbReference type="SAM" id="MobiDB-lite"/>
    </source>
</evidence>
<dbReference type="Gene3D" id="3.40.710.10">
    <property type="entry name" value="DD-peptidase/beta-lactamase superfamily"/>
    <property type="match status" value="1"/>
</dbReference>
<dbReference type="Pfam" id="PF00768">
    <property type="entry name" value="Peptidase_S11"/>
    <property type="match status" value="1"/>
</dbReference>
<evidence type="ECO:0000256" key="1">
    <source>
        <dbReference type="ARBA" id="ARBA00007164"/>
    </source>
</evidence>
<dbReference type="GO" id="GO:0008360">
    <property type="term" value="P:regulation of cell shape"/>
    <property type="evidence" value="ECO:0007669"/>
    <property type="project" value="UniProtKB-KW"/>
</dbReference>
<proteinExistence type="inferred from homology"/>
<evidence type="ECO:0000256" key="2">
    <source>
        <dbReference type="ARBA" id="ARBA00022729"/>
    </source>
</evidence>
<dbReference type="InterPro" id="IPR018044">
    <property type="entry name" value="Peptidase_S11"/>
</dbReference>
<evidence type="ECO:0000256" key="6">
    <source>
        <dbReference type="ARBA" id="ARBA00023316"/>
    </source>
</evidence>
<organism evidence="9">
    <name type="scientific">human gut metagenome</name>
    <dbReference type="NCBI Taxonomy" id="408170"/>
    <lineage>
        <taxon>unclassified sequences</taxon>
        <taxon>metagenomes</taxon>
        <taxon>organismal metagenomes</taxon>
    </lineage>
</organism>
<keyword evidence="2" id="KW-0732">Signal</keyword>
<dbReference type="InterPro" id="IPR012338">
    <property type="entry name" value="Beta-lactam/transpept-like"/>
</dbReference>
<keyword evidence="9" id="KW-0645">Protease</keyword>
<feature type="compositionally biased region" description="Pro residues" evidence="7">
    <location>
        <begin position="96"/>
        <end position="108"/>
    </location>
</feature>
<dbReference type="EC" id="3.4.-.-" evidence="9"/>
<evidence type="ECO:0000259" key="8">
    <source>
        <dbReference type="Pfam" id="PF00768"/>
    </source>
</evidence>
<feature type="domain" description="Peptidase S11 D-alanyl-D-alanine carboxypeptidase A N-terminal" evidence="8">
    <location>
        <begin position="115"/>
        <end position="228"/>
    </location>
</feature>
<feature type="region of interest" description="Disordered" evidence="7">
    <location>
        <begin position="94"/>
        <end position="120"/>
    </location>
</feature>
<evidence type="ECO:0000256" key="3">
    <source>
        <dbReference type="ARBA" id="ARBA00022801"/>
    </source>
</evidence>
<gene>
    <name evidence="9" type="ORF">LEA_17950</name>
</gene>
<dbReference type="GO" id="GO:0009002">
    <property type="term" value="F:serine-type D-Ala-D-Ala carboxypeptidase activity"/>
    <property type="evidence" value="ECO:0007669"/>
    <property type="project" value="InterPro"/>
</dbReference>
<dbReference type="PRINTS" id="PR00725">
    <property type="entry name" value="DADACBPTASE1"/>
</dbReference>
<reference evidence="9" key="1">
    <citation type="journal article" date="2013" name="Environ. Microbiol.">
        <title>Microbiota from the distal guts of lean and obese adolescents exhibit partial functional redundancy besides clear differences in community structure.</title>
        <authorList>
            <person name="Ferrer M."/>
            <person name="Ruiz A."/>
            <person name="Lanza F."/>
            <person name="Haange S.B."/>
            <person name="Oberbach A."/>
            <person name="Till H."/>
            <person name="Bargiela R."/>
            <person name="Campoy C."/>
            <person name="Segura M.T."/>
            <person name="Richter M."/>
            <person name="von Bergen M."/>
            <person name="Seifert J."/>
            <person name="Suarez A."/>
        </authorList>
    </citation>
    <scope>NUCLEOTIDE SEQUENCE</scope>
</reference>